<keyword evidence="2" id="KW-0472">Membrane</keyword>
<evidence type="ECO:0000313" key="3">
    <source>
        <dbReference type="EMBL" id="GIM73090.1"/>
    </source>
</evidence>
<feature type="region of interest" description="Disordered" evidence="1">
    <location>
        <begin position="23"/>
        <end position="48"/>
    </location>
</feature>
<proteinExistence type="predicted"/>
<sequence length="159" mass="17151">MTTMPAAFIGHGNPMNALETNRYTRQRRSRPACPPTASTSERVAPAPMWHDPDMAESSSPLRVGASVFRWATAILVVVAWFFWMAAAVESDWIDGLADNGTGAVIATALLAVPLLLALLAAMLHRFREARLAALLSWGASLPLFGALLAFGYHLTYTPA</sequence>
<comment type="caution">
    <text evidence="3">The sequence shown here is derived from an EMBL/GenBank/DDBJ whole genome shotgun (WGS) entry which is preliminary data.</text>
</comment>
<keyword evidence="4" id="KW-1185">Reference proteome</keyword>
<name>A0A919VRP7_9ACTN</name>
<dbReference type="RefSeq" id="WP_212991358.1">
    <property type="nucleotide sequence ID" value="NZ_BAABEA010000049.1"/>
</dbReference>
<feature type="transmembrane region" description="Helical" evidence="2">
    <location>
        <begin position="100"/>
        <end position="119"/>
    </location>
</feature>
<dbReference type="AlphaFoldDB" id="A0A919VRP7"/>
<evidence type="ECO:0000256" key="1">
    <source>
        <dbReference type="SAM" id="MobiDB-lite"/>
    </source>
</evidence>
<feature type="transmembrane region" description="Helical" evidence="2">
    <location>
        <begin position="131"/>
        <end position="154"/>
    </location>
</feature>
<keyword evidence="2" id="KW-1133">Transmembrane helix</keyword>
<dbReference type="EMBL" id="BOQL01000043">
    <property type="protein sequence ID" value="GIM73090.1"/>
    <property type="molecule type" value="Genomic_DNA"/>
</dbReference>
<keyword evidence="2" id="KW-0812">Transmembrane</keyword>
<accession>A0A919VRP7</accession>
<organism evidence="3 4">
    <name type="scientific">Actinoplanes auranticolor</name>
    <dbReference type="NCBI Taxonomy" id="47988"/>
    <lineage>
        <taxon>Bacteria</taxon>
        <taxon>Bacillati</taxon>
        <taxon>Actinomycetota</taxon>
        <taxon>Actinomycetes</taxon>
        <taxon>Micromonosporales</taxon>
        <taxon>Micromonosporaceae</taxon>
        <taxon>Actinoplanes</taxon>
    </lineage>
</organism>
<reference evidence="3" key="1">
    <citation type="submission" date="2021-03" db="EMBL/GenBank/DDBJ databases">
        <title>Whole genome shotgun sequence of Actinoplanes auranticolor NBRC 12245.</title>
        <authorList>
            <person name="Komaki H."/>
            <person name="Tamura T."/>
        </authorList>
    </citation>
    <scope>NUCLEOTIDE SEQUENCE</scope>
    <source>
        <strain evidence="3">NBRC 12245</strain>
    </source>
</reference>
<evidence type="ECO:0000256" key="2">
    <source>
        <dbReference type="SAM" id="Phobius"/>
    </source>
</evidence>
<protein>
    <submittedName>
        <fullName evidence="3">Uncharacterized protein</fullName>
    </submittedName>
</protein>
<gene>
    <name evidence="3" type="ORF">Aau02nite_54230</name>
</gene>
<feature type="transmembrane region" description="Helical" evidence="2">
    <location>
        <begin position="67"/>
        <end position="88"/>
    </location>
</feature>
<evidence type="ECO:0000313" key="4">
    <source>
        <dbReference type="Proteomes" id="UP000681340"/>
    </source>
</evidence>
<dbReference type="Proteomes" id="UP000681340">
    <property type="component" value="Unassembled WGS sequence"/>
</dbReference>